<feature type="compositionally biased region" description="Basic and acidic residues" evidence="1">
    <location>
        <begin position="263"/>
        <end position="277"/>
    </location>
</feature>
<proteinExistence type="predicted"/>
<reference evidence="2" key="1">
    <citation type="submission" date="1997-05" db="EMBL/GenBank/DDBJ databases">
        <title>Tetraskeletal: A unique constitutively expressed structural protein of Tetrahymena vorax.</title>
        <authorList>
            <person name="Green M."/>
        </authorList>
    </citation>
    <scope>NUCLEOTIDE SEQUENCE</scope>
    <source>
        <strain evidence="2">C1</strain>
    </source>
</reference>
<evidence type="ECO:0000313" key="2">
    <source>
        <dbReference type="EMBL" id="AAB61407.1"/>
    </source>
</evidence>
<feature type="compositionally biased region" description="Basic and acidic residues" evidence="1">
    <location>
        <begin position="246"/>
        <end position="256"/>
    </location>
</feature>
<feature type="compositionally biased region" description="Acidic residues" evidence="1">
    <location>
        <begin position="236"/>
        <end position="245"/>
    </location>
</feature>
<sequence length="380" mass="41058">SELMNGSSSYTTTTTKTNVPNGKNELKETMTMKVVTTMEEDITDKTTNDLLTTTATMTTKATTKVTIDIRNRVTMVVVTTGVATTMATVGYMKDEDSNDAKMAVMTVAAGADMTDRMVEGCSMTMFVTMMGSLAATNVLNTLPNDATMTNLTMKTATNVTNAMTMAIEPMKMAAAAEVADVMDATTNDTMANMFTVADVDVLNGVIKEDWTTATIKTSNSRKPNKVDMTIMEGEFGIDSDHDYDDDDKHGEHHDDGDVGYNQSDHDEGRHGFGAFDKKNGTTINATMTAMATTTTIDMTNGVTKEENPTIVRTTIEANTNKTKDLTEKHPMAATNTDKILTNVVTMTEFTTMVSLTNMAMIKKMMVTVVGTKASTKGVTK</sequence>
<accession>O00947</accession>
<name>O00947_9HYMN</name>
<feature type="region of interest" description="Disordered" evidence="1">
    <location>
        <begin position="236"/>
        <end position="277"/>
    </location>
</feature>
<protein>
    <submittedName>
        <fullName evidence="2">Tetraskeletal</fullName>
    </submittedName>
</protein>
<feature type="non-terminal residue" evidence="2">
    <location>
        <position position="1"/>
    </location>
</feature>
<feature type="region of interest" description="Disordered" evidence="1">
    <location>
        <begin position="1"/>
        <end position="23"/>
    </location>
</feature>
<feature type="compositionally biased region" description="Polar residues" evidence="1">
    <location>
        <begin position="1"/>
        <end position="10"/>
    </location>
</feature>
<organism evidence="2">
    <name type="scientific">Tetrahymena vorax</name>
    <dbReference type="NCBI Taxonomy" id="5919"/>
    <lineage>
        <taxon>Eukaryota</taxon>
        <taxon>Sar</taxon>
        <taxon>Alveolata</taxon>
        <taxon>Ciliophora</taxon>
        <taxon>Intramacronucleata</taxon>
        <taxon>Oligohymenophorea</taxon>
        <taxon>Hymenostomatida</taxon>
        <taxon>Tetrahymenina</taxon>
        <taxon>Tetrahymenidae</taxon>
        <taxon>Tetrahymena</taxon>
    </lineage>
</organism>
<evidence type="ECO:0000256" key="1">
    <source>
        <dbReference type="SAM" id="MobiDB-lite"/>
    </source>
</evidence>
<dbReference type="EMBL" id="AF003091">
    <property type="protein sequence ID" value="AAB61407.1"/>
    <property type="molecule type" value="Genomic_DNA"/>
</dbReference>
<dbReference type="AlphaFoldDB" id="O00947"/>